<dbReference type="FunFam" id="1.10.230.10:FF:000002">
    <property type="entry name" value="Citrate synthase"/>
    <property type="match status" value="1"/>
</dbReference>
<dbReference type="EMBL" id="CP035503">
    <property type="protein sequence ID" value="QDL39835.1"/>
    <property type="molecule type" value="Genomic_DNA"/>
</dbReference>
<dbReference type="InterPro" id="IPR016143">
    <property type="entry name" value="Citrate_synth-like_sm_a-sub"/>
</dbReference>
<name>A0A515DHF3_9BURK</name>
<keyword evidence="3 9" id="KW-0816">Tricarboxylic acid cycle</keyword>
<dbReference type="InterPro" id="IPR024176">
    <property type="entry name" value="Citrate_synthase_bac-typ"/>
</dbReference>
<evidence type="ECO:0000256" key="5">
    <source>
        <dbReference type="ARBA" id="ARBA00049288"/>
    </source>
</evidence>
<dbReference type="Pfam" id="PF00285">
    <property type="entry name" value="Citrate_synt"/>
    <property type="match status" value="1"/>
</dbReference>
<proteinExistence type="inferred from homology"/>
<comment type="pathway">
    <text evidence="1 9">Carbohydrate metabolism; tricarboxylic acid cycle; isocitrate from oxaloacetate: step 1/2.</text>
</comment>
<dbReference type="SUPFAM" id="SSF48256">
    <property type="entry name" value="Citrate synthase"/>
    <property type="match status" value="1"/>
</dbReference>
<feature type="active site" evidence="8">
    <location>
        <position position="371"/>
    </location>
</feature>
<evidence type="ECO:0000256" key="1">
    <source>
        <dbReference type="ARBA" id="ARBA00004751"/>
    </source>
</evidence>
<evidence type="ECO:0000256" key="4">
    <source>
        <dbReference type="ARBA" id="ARBA00022679"/>
    </source>
</evidence>
<organism evidence="11 12">
    <name type="scientific">Rhodoferax sediminis</name>
    <dbReference type="NCBI Taxonomy" id="2509614"/>
    <lineage>
        <taxon>Bacteria</taxon>
        <taxon>Pseudomonadati</taxon>
        <taxon>Pseudomonadota</taxon>
        <taxon>Betaproteobacteria</taxon>
        <taxon>Burkholderiales</taxon>
        <taxon>Comamonadaceae</taxon>
        <taxon>Rhodoferax</taxon>
    </lineage>
</organism>
<feature type="active site" evidence="8">
    <location>
        <position position="313"/>
    </location>
</feature>
<dbReference type="InterPro" id="IPR019810">
    <property type="entry name" value="Citrate_synthase_AS"/>
</dbReference>
<dbReference type="InterPro" id="IPR010953">
    <property type="entry name" value="Citrate_synthase_typ-I"/>
</dbReference>
<dbReference type="AlphaFoldDB" id="A0A515DHF3"/>
<protein>
    <recommendedName>
        <fullName evidence="6 7">Citrate synthase</fullName>
    </recommendedName>
</protein>
<evidence type="ECO:0000256" key="8">
    <source>
        <dbReference type="PIRSR" id="PIRSR001369-1"/>
    </source>
</evidence>
<dbReference type="OrthoDB" id="9800864at2"/>
<dbReference type="GO" id="GO:0036440">
    <property type="term" value="F:citrate synthase activity"/>
    <property type="evidence" value="ECO:0007669"/>
    <property type="project" value="UniProtKB-EC"/>
</dbReference>
<evidence type="ECO:0000313" key="11">
    <source>
        <dbReference type="EMBL" id="QDL39835.1"/>
    </source>
</evidence>
<dbReference type="Gene3D" id="2.20.28.60">
    <property type="match status" value="1"/>
</dbReference>
<evidence type="ECO:0000256" key="6">
    <source>
        <dbReference type="NCBIfam" id="TIGR01798"/>
    </source>
</evidence>
<evidence type="ECO:0000313" key="12">
    <source>
        <dbReference type="Proteomes" id="UP000316798"/>
    </source>
</evidence>
<dbReference type="PANTHER" id="PTHR42871">
    <property type="entry name" value="CITRATE SYNTHASE"/>
    <property type="match status" value="1"/>
</dbReference>
<dbReference type="InterPro" id="IPR036969">
    <property type="entry name" value="Citrate_synthase_sf"/>
</dbReference>
<dbReference type="Gene3D" id="1.10.230.10">
    <property type="entry name" value="Cytochrome P450-Terp, domain 2"/>
    <property type="match status" value="1"/>
</dbReference>
<comment type="catalytic activity">
    <reaction evidence="5 9">
        <text>oxaloacetate + acetyl-CoA + H2O = citrate + CoA + H(+)</text>
        <dbReference type="Rhea" id="RHEA:16845"/>
        <dbReference type="ChEBI" id="CHEBI:15377"/>
        <dbReference type="ChEBI" id="CHEBI:15378"/>
        <dbReference type="ChEBI" id="CHEBI:16452"/>
        <dbReference type="ChEBI" id="CHEBI:16947"/>
        <dbReference type="ChEBI" id="CHEBI:57287"/>
        <dbReference type="ChEBI" id="CHEBI:57288"/>
        <dbReference type="EC" id="2.3.3.16"/>
    </reaction>
</comment>
<dbReference type="PIRSF" id="PIRSF001369">
    <property type="entry name" value="Citrate_synth"/>
    <property type="match status" value="1"/>
</dbReference>
<dbReference type="PANTHER" id="PTHR42871:SF1">
    <property type="entry name" value="CITRATE SYNTHASE"/>
    <property type="match status" value="1"/>
</dbReference>
<dbReference type="NCBIfam" id="NF004126">
    <property type="entry name" value="PRK05614.1"/>
    <property type="match status" value="1"/>
</dbReference>
<comment type="similarity">
    <text evidence="2 7 10">Belongs to the citrate synthase family.</text>
</comment>
<evidence type="ECO:0000256" key="2">
    <source>
        <dbReference type="ARBA" id="ARBA00010566"/>
    </source>
</evidence>
<dbReference type="PRINTS" id="PR00143">
    <property type="entry name" value="CITRTSNTHASE"/>
</dbReference>
<dbReference type="Proteomes" id="UP000316798">
    <property type="component" value="Chromosome"/>
</dbReference>
<reference evidence="11 12" key="1">
    <citation type="submission" date="2019-01" db="EMBL/GenBank/DDBJ databases">
        <title>Genomic insights into a novel species Rhodoferax sp.</title>
        <authorList>
            <person name="Jin L."/>
        </authorList>
    </citation>
    <scope>NUCLEOTIDE SEQUENCE [LARGE SCALE GENOMIC DNA]</scope>
    <source>
        <strain evidence="11 12">CHu59-6-5</strain>
    </source>
</reference>
<dbReference type="PROSITE" id="PS00480">
    <property type="entry name" value="CITRATE_SYNTHASE"/>
    <property type="match status" value="1"/>
</dbReference>
<dbReference type="CDD" id="cd06114">
    <property type="entry name" value="EcCS_like"/>
    <property type="match status" value="1"/>
</dbReference>
<evidence type="ECO:0000256" key="3">
    <source>
        <dbReference type="ARBA" id="ARBA00022532"/>
    </source>
</evidence>
<sequence>MKLADNKATLSFSSGSPSVELPVYHGSTGSDVIDIRKLYAQTGMFTYDPGFLSTAACQSSITYIDGDKGELLYRGYPIEQVATQCDFLETCYLILNGELPNEQQKEDFVSLVTNHTMVNEQMQFFLRGFRRDAHPMAVMTGLVGALSAFYHDSIDINNARHREISAIRLIAKMPTLVAMAYKYSIGQLYMYPKNSLSYTGNFMHMMFATPCEEYVPNDVLVRAMDRIFILHADHEQNASTSTVRLCGSSGTNPFAAIAAGVACLWGPAHGGANEACLNMLEEIQAMGGVAKIGEFVTKVKDKNSGVKLMGFGHRVYKNYDPRATLMQETCREVLGYLGVKNDPLLELAMALEKVALEDEYFVSRKLYPNVDFYSGIVQRAIGIPVSLFTAIFALARTVGWIAQLNEMIADPEYKIGRPRQLFTGAIRREVKPMAMR</sequence>
<dbReference type="Gene3D" id="1.10.580.10">
    <property type="entry name" value="Citrate Synthase, domain 1"/>
    <property type="match status" value="1"/>
</dbReference>
<evidence type="ECO:0000256" key="7">
    <source>
        <dbReference type="PIRNR" id="PIRNR001369"/>
    </source>
</evidence>
<keyword evidence="12" id="KW-1185">Reference proteome</keyword>
<evidence type="ECO:0000256" key="9">
    <source>
        <dbReference type="RuleBase" id="RU003370"/>
    </source>
</evidence>
<dbReference type="GO" id="GO:0006099">
    <property type="term" value="P:tricarboxylic acid cycle"/>
    <property type="evidence" value="ECO:0007669"/>
    <property type="project" value="UniProtKB-UniRule"/>
</dbReference>
<dbReference type="KEGG" id="rhf:EUB48_15645"/>
<keyword evidence="11" id="KW-0012">Acyltransferase</keyword>
<keyword evidence="4 7" id="KW-0808">Transferase</keyword>
<dbReference type="RefSeq" id="WP_142821340.1">
    <property type="nucleotide sequence ID" value="NZ_CP035503.1"/>
</dbReference>
<dbReference type="NCBIfam" id="TIGR01798">
    <property type="entry name" value="cit_synth_I"/>
    <property type="match status" value="1"/>
</dbReference>
<accession>A0A515DHF3</accession>
<dbReference type="GO" id="GO:0005737">
    <property type="term" value="C:cytoplasm"/>
    <property type="evidence" value="ECO:0007669"/>
    <property type="project" value="InterPro"/>
</dbReference>
<dbReference type="InterPro" id="IPR002020">
    <property type="entry name" value="Citrate_synthase"/>
</dbReference>
<gene>
    <name evidence="11" type="ORF">EUB48_15645</name>
</gene>
<dbReference type="InterPro" id="IPR016142">
    <property type="entry name" value="Citrate_synth-like_lrg_a-sub"/>
</dbReference>
<dbReference type="UniPathway" id="UPA00223">
    <property type="reaction ID" value="UER00717"/>
</dbReference>
<evidence type="ECO:0000256" key="10">
    <source>
        <dbReference type="RuleBase" id="RU003406"/>
    </source>
</evidence>